<proteinExistence type="predicted"/>
<sequence>MDCPRRSPTPLVDATESNLIRSEDFQHNGWSTKKAPDIDGV</sequence>
<reference evidence="2" key="1">
    <citation type="submission" date="2014-09" db="EMBL/GenBank/DDBJ databases">
        <authorList>
            <person name="Magalhaes I.L.F."/>
            <person name="Oliveira U."/>
            <person name="Santos F.R."/>
            <person name="Vidigal T.H.D.A."/>
            <person name="Brescovit A.D."/>
            <person name="Santos A.J."/>
        </authorList>
    </citation>
    <scope>NUCLEOTIDE SEQUENCE</scope>
    <source>
        <tissue evidence="2">Shoot tissue taken approximately 20 cm above the soil surface</tissue>
    </source>
</reference>
<dbReference type="EMBL" id="GBRH01281019">
    <property type="protein sequence ID" value="JAD16876.1"/>
    <property type="molecule type" value="Transcribed_RNA"/>
</dbReference>
<feature type="region of interest" description="Disordered" evidence="1">
    <location>
        <begin position="1"/>
        <end position="41"/>
    </location>
</feature>
<evidence type="ECO:0000313" key="2">
    <source>
        <dbReference type="EMBL" id="JAD16876.1"/>
    </source>
</evidence>
<dbReference type="AlphaFoldDB" id="A0A0A8XSN2"/>
<name>A0A0A8XSN2_ARUDO</name>
<evidence type="ECO:0000256" key="1">
    <source>
        <dbReference type="SAM" id="MobiDB-lite"/>
    </source>
</evidence>
<organism evidence="2">
    <name type="scientific">Arundo donax</name>
    <name type="common">Giant reed</name>
    <name type="synonym">Donax arundinaceus</name>
    <dbReference type="NCBI Taxonomy" id="35708"/>
    <lineage>
        <taxon>Eukaryota</taxon>
        <taxon>Viridiplantae</taxon>
        <taxon>Streptophyta</taxon>
        <taxon>Embryophyta</taxon>
        <taxon>Tracheophyta</taxon>
        <taxon>Spermatophyta</taxon>
        <taxon>Magnoliopsida</taxon>
        <taxon>Liliopsida</taxon>
        <taxon>Poales</taxon>
        <taxon>Poaceae</taxon>
        <taxon>PACMAD clade</taxon>
        <taxon>Arundinoideae</taxon>
        <taxon>Arundineae</taxon>
        <taxon>Arundo</taxon>
    </lineage>
</organism>
<reference evidence="2" key="2">
    <citation type="journal article" date="2015" name="Data Brief">
        <title>Shoot transcriptome of the giant reed, Arundo donax.</title>
        <authorList>
            <person name="Barrero R.A."/>
            <person name="Guerrero F.D."/>
            <person name="Moolhuijzen P."/>
            <person name="Goolsby J.A."/>
            <person name="Tidwell J."/>
            <person name="Bellgard S.E."/>
            <person name="Bellgard M.I."/>
        </authorList>
    </citation>
    <scope>NUCLEOTIDE SEQUENCE</scope>
    <source>
        <tissue evidence="2">Shoot tissue taken approximately 20 cm above the soil surface</tissue>
    </source>
</reference>
<accession>A0A0A8XSN2</accession>
<protein>
    <submittedName>
        <fullName evidence="2">Uncharacterized protein</fullName>
    </submittedName>
</protein>